<feature type="domain" description="ImpA N-terminal" evidence="1">
    <location>
        <begin position="79"/>
        <end position="188"/>
    </location>
</feature>
<dbReference type="PANTHER" id="PTHR37024">
    <property type="entry name" value="TYPE VI SECRETION SYSTEM DUF2094 AND IMPA-RELATED DOMAIN PROTEIN"/>
    <property type="match status" value="1"/>
</dbReference>
<dbReference type="Pfam" id="PF16989">
    <property type="entry name" value="T6SS_VasJ"/>
    <property type="match status" value="1"/>
</dbReference>
<reference evidence="2 3" key="1">
    <citation type="submission" date="2018-08" db="EMBL/GenBank/DDBJ databases">
        <title>Recombination of ecologically and evolutionarily significant loci maintains genetic cohesion in the Pseudomonas syringae species complex.</title>
        <authorList>
            <person name="Dillon M."/>
            <person name="Thakur S."/>
            <person name="Almeida R.N.D."/>
            <person name="Weir B.S."/>
            <person name="Guttman D.S."/>
        </authorList>
    </citation>
    <scope>NUCLEOTIDE SEQUENCE [LARGE SCALE GENOMIC DNA]</scope>
    <source>
        <strain evidence="2 3">NCPPB2445</strain>
    </source>
</reference>
<comment type="caution">
    <text evidence="2">The sequence shown here is derived from an EMBL/GenBank/DDBJ whole genome shotgun (WGS) entry which is preliminary data.</text>
</comment>
<dbReference type="InterPro" id="IPR017739">
    <property type="entry name" value="T6SS-assoc_VCA0119"/>
</dbReference>
<proteinExistence type="predicted"/>
<dbReference type="EMBL" id="RBOJ01000096">
    <property type="protein sequence ID" value="RMM44790.1"/>
    <property type="molecule type" value="Genomic_DNA"/>
</dbReference>
<dbReference type="AlphaFoldDB" id="A0A3M3E545"/>
<dbReference type="InterPro" id="IPR010657">
    <property type="entry name" value="ImpA_N"/>
</dbReference>
<protein>
    <recommendedName>
        <fullName evidence="1">ImpA N-terminal domain-containing protein</fullName>
    </recommendedName>
</protein>
<evidence type="ECO:0000259" key="1">
    <source>
        <dbReference type="Pfam" id="PF06812"/>
    </source>
</evidence>
<accession>A0A3M3E545</accession>
<keyword evidence="3" id="KW-1185">Reference proteome</keyword>
<dbReference type="NCBIfam" id="TIGR03362">
    <property type="entry name" value="VI_chp_7"/>
    <property type="match status" value="1"/>
</dbReference>
<name>A0A3M3E545_9PSED</name>
<dbReference type="PANTHER" id="PTHR37024:SF5">
    <property type="entry name" value="IMPA N-TERMINAL DOMAIN-CONTAINING PROTEIN"/>
    <property type="match status" value="1"/>
</dbReference>
<evidence type="ECO:0000313" key="3">
    <source>
        <dbReference type="Proteomes" id="UP000270661"/>
    </source>
</evidence>
<evidence type="ECO:0000313" key="2">
    <source>
        <dbReference type="EMBL" id="RMM44790.1"/>
    </source>
</evidence>
<dbReference type="Proteomes" id="UP000270661">
    <property type="component" value="Unassembled WGS sequence"/>
</dbReference>
<dbReference type="STRING" id="47879.AXG94_14550"/>
<organism evidence="2 3">
    <name type="scientific">Pseudomonas corrugata</name>
    <dbReference type="NCBI Taxonomy" id="47879"/>
    <lineage>
        <taxon>Bacteria</taxon>
        <taxon>Pseudomonadati</taxon>
        <taxon>Pseudomonadota</taxon>
        <taxon>Gammaproteobacteria</taxon>
        <taxon>Pseudomonadales</taxon>
        <taxon>Pseudomonadaceae</taxon>
        <taxon>Pseudomonas</taxon>
    </lineage>
</organism>
<dbReference type="Pfam" id="PF06812">
    <property type="entry name" value="ImpA_N"/>
    <property type="match status" value="1"/>
</dbReference>
<sequence>MFYFWHSWHRAQPPHLNRLRLKAFGYAMRKLLRVILKIRIEVRSHLLTAESSNNRTTPKGHGLSYANKLSAHYLDLARTPVSKDSFAGVDVRFSNEFEALECELGKAQSIHVCGQVDWLKILEQSEAMLHTQSKDLRVAAWLTWALYQLESFQGLLAGLCLLHYLCKHHWPEIHPAKARTRAASISWLLPRLEQALGEDVAIKEQLPLFQDLLEQLKGLEAVCTAHLGNEAPLILPMSRRLDNMIRRVTEHASQPAVIETVVAQVKQAATQLLNPGAHIETEKEAHKALRAQQESARALCAWWLKQKATDVRALRLNRVLPWLAIDAIPERNAEQITLLRGLPPDKLRGYQDSLQRGNYADLLVEIEASLAKAPFWLDGQRLAWECLQGLGAELAMRELEIHFALFIQRLPGIVELRWHDGVPFADPATRTWIAAQVMPRLQYPTDSPAVDIADSHAPWEQALEEAQAALLREGLKPAVQSLRQGMQAAKGARERFLWRFAMARLCFSAKKYELAKIQLEALDQRLQSPELNAWEPELALQVLHLLHHCCELLPQNHPVRERKEETFRRLCHLDLERVIE</sequence>
<gene>
    <name evidence="2" type="ORF">ALQ77_04906</name>
</gene>